<name>A0A6C0AGQ2_9ZZZZ</name>
<sequence length="107" mass="11806">MATALSVRPLGVNVNQLVIGKRYIVTRRNANGDIETFNGTFSSTNPTSNTVFSNVVGRGMISFPTEWLISSNVVVSNLPAGLNEHINSYMGGKLRRKRTIRRPRTGR</sequence>
<accession>A0A6C0AGQ2</accession>
<reference evidence="1" key="1">
    <citation type="journal article" date="2020" name="Nature">
        <title>Giant virus diversity and host interactions through global metagenomics.</title>
        <authorList>
            <person name="Schulz F."/>
            <person name="Roux S."/>
            <person name="Paez-Espino D."/>
            <person name="Jungbluth S."/>
            <person name="Walsh D.A."/>
            <person name="Denef V.J."/>
            <person name="McMahon K.D."/>
            <person name="Konstantinidis K.T."/>
            <person name="Eloe-Fadrosh E.A."/>
            <person name="Kyrpides N.C."/>
            <person name="Woyke T."/>
        </authorList>
    </citation>
    <scope>NUCLEOTIDE SEQUENCE</scope>
    <source>
        <strain evidence="1">GVMAG-S-1035118-87</strain>
    </source>
</reference>
<dbReference type="EMBL" id="MN740625">
    <property type="protein sequence ID" value="QHS78959.1"/>
    <property type="molecule type" value="Genomic_DNA"/>
</dbReference>
<evidence type="ECO:0000313" key="1">
    <source>
        <dbReference type="EMBL" id="QHS78959.1"/>
    </source>
</evidence>
<proteinExistence type="predicted"/>
<protein>
    <submittedName>
        <fullName evidence="1">Uncharacterized protein</fullName>
    </submittedName>
</protein>
<organism evidence="1">
    <name type="scientific">viral metagenome</name>
    <dbReference type="NCBI Taxonomy" id="1070528"/>
    <lineage>
        <taxon>unclassified sequences</taxon>
        <taxon>metagenomes</taxon>
        <taxon>organismal metagenomes</taxon>
    </lineage>
</organism>
<dbReference type="AlphaFoldDB" id="A0A6C0AGQ2"/>